<organism evidence="2 3">
    <name type="scientific">Periconia macrospinosa</name>
    <dbReference type="NCBI Taxonomy" id="97972"/>
    <lineage>
        <taxon>Eukaryota</taxon>
        <taxon>Fungi</taxon>
        <taxon>Dikarya</taxon>
        <taxon>Ascomycota</taxon>
        <taxon>Pezizomycotina</taxon>
        <taxon>Dothideomycetes</taxon>
        <taxon>Pleosporomycetidae</taxon>
        <taxon>Pleosporales</taxon>
        <taxon>Massarineae</taxon>
        <taxon>Periconiaceae</taxon>
        <taxon>Periconia</taxon>
    </lineage>
</organism>
<evidence type="ECO:0000313" key="3">
    <source>
        <dbReference type="Proteomes" id="UP000244855"/>
    </source>
</evidence>
<proteinExistence type="predicted"/>
<dbReference type="Gene3D" id="3.40.50.720">
    <property type="entry name" value="NAD(P)-binding Rossmann-like Domain"/>
    <property type="match status" value="1"/>
</dbReference>
<gene>
    <name evidence="2" type="ORF">DM02DRAFT_653400</name>
</gene>
<keyword evidence="3" id="KW-1185">Reference proteome</keyword>
<dbReference type="OrthoDB" id="9876299at2759"/>
<dbReference type="Proteomes" id="UP000244855">
    <property type="component" value="Unassembled WGS sequence"/>
</dbReference>
<dbReference type="Pfam" id="PF00106">
    <property type="entry name" value="adh_short"/>
    <property type="match status" value="1"/>
</dbReference>
<name>A0A2V1DZD5_9PLEO</name>
<keyword evidence="1" id="KW-0732">Signal</keyword>
<dbReference type="SUPFAM" id="SSF51735">
    <property type="entry name" value="NAD(P)-binding Rossmann-fold domains"/>
    <property type="match status" value="1"/>
</dbReference>
<dbReference type="InterPro" id="IPR036291">
    <property type="entry name" value="NAD(P)-bd_dom_sf"/>
</dbReference>
<sequence length="171" mass="18445">MSSDMNSYFLLVYSVFLRLSNASHGRISKKYGIVTVRDPTHETSRSLTDVVSGEANRLLKVKLDIDVLVANAGSGTVYGDLTQVKVTEIQDLVDINALGFPASFPGVKGATREGDRPSFVLMGTPIASIGAMEKMSFPMVAYGASKAIAHYLARRIHHESPKITAFVVDPG</sequence>
<protein>
    <recommendedName>
        <fullName evidence="4">NAD(P)-binding protein</fullName>
    </recommendedName>
</protein>
<dbReference type="InterPro" id="IPR002347">
    <property type="entry name" value="SDR_fam"/>
</dbReference>
<evidence type="ECO:0000256" key="1">
    <source>
        <dbReference type="SAM" id="SignalP"/>
    </source>
</evidence>
<dbReference type="AlphaFoldDB" id="A0A2V1DZD5"/>
<feature type="signal peptide" evidence="1">
    <location>
        <begin position="1"/>
        <end position="22"/>
    </location>
</feature>
<feature type="chain" id="PRO_5016139181" description="NAD(P)-binding protein" evidence="1">
    <location>
        <begin position="23"/>
        <end position="171"/>
    </location>
</feature>
<reference evidence="2 3" key="1">
    <citation type="journal article" date="2018" name="Sci. Rep.">
        <title>Comparative genomics provides insights into the lifestyle and reveals functional heterogeneity of dark septate endophytic fungi.</title>
        <authorList>
            <person name="Knapp D.G."/>
            <person name="Nemeth J.B."/>
            <person name="Barry K."/>
            <person name="Hainaut M."/>
            <person name="Henrissat B."/>
            <person name="Johnson J."/>
            <person name="Kuo A."/>
            <person name="Lim J.H.P."/>
            <person name="Lipzen A."/>
            <person name="Nolan M."/>
            <person name="Ohm R.A."/>
            <person name="Tamas L."/>
            <person name="Grigoriev I.V."/>
            <person name="Spatafora J.W."/>
            <person name="Nagy L.G."/>
            <person name="Kovacs G.M."/>
        </authorList>
    </citation>
    <scope>NUCLEOTIDE SEQUENCE [LARGE SCALE GENOMIC DNA]</scope>
    <source>
        <strain evidence="2 3">DSE2036</strain>
    </source>
</reference>
<dbReference type="EMBL" id="KZ805341">
    <property type="protein sequence ID" value="PVI02585.1"/>
    <property type="molecule type" value="Genomic_DNA"/>
</dbReference>
<accession>A0A2V1DZD5</accession>
<evidence type="ECO:0008006" key="4">
    <source>
        <dbReference type="Google" id="ProtNLM"/>
    </source>
</evidence>
<evidence type="ECO:0000313" key="2">
    <source>
        <dbReference type="EMBL" id="PVI02585.1"/>
    </source>
</evidence>